<evidence type="ECO:0000256" key="2">
    <source>
        <dbReference type="ARBA" id="ARBA00022801"/>
    </source>
</evidence>
<evidence type="ECO:0000256" key="5">
    <source>
        <dbReference type="RuleBase" id="RU363034"/>
    </source>
</evidence>
<evidence type="ECO:0000256" key="3">
    <source>
        <dbReference type="ARBA" id="ARBA00022825"/>
    </source>
</evidence>
<dbReference type="PANTHER" id="PTHR24252:SF7">
    <property type="entry name" value="HYALIN"/>
    <property type="match status" value="1"/>
</dbReference>
<sequence>MERYTKALRAIADAGQDPYKHLLDILPSSEQNALAVHHSSQPMKASKRWEILFLTWYPEGGKRRLGRPRETWQRSVKKEMGQAGRSWADVSELAQEWWRFTSALCSPAEIGNKTRPSKSFSNYNLFTSGSKSNKVQCGTRSVNFNPTRKAKIVGGSEIPYGAFPWQVEVQMLDPDKLSFEHHCGGAVIGEKLVVSAAHCFDRQPLQLEQLRVVTGEHRLKVQDQYETRFLVEKLILHPEFRKNGRHSNDIALVGIRGRGSLGIQFNSHVRPICLPEKTSEAGQWCTVSGWGYEDESTESFAPVLRAAAVPVLDLATCRKSQVLGGRQQAILDSMLCAGVLGGGVDACSGDSGGPLACAPPAGRWQLLGVVSWGAGCARRARPGVYTRVSSYVGWIRSAAGKNGYSIS</sequence>
<evidence type="ECO:0000313" key="8">
    <source>
        <dbReference type="Proteomes" id="UP000653454"/>
    </source>
</evidence>
<dbReference type="GO" id="GO:0006508">
    <property type="term" value="P:proteolysis"/>
    <property type="evidence" value="ECO:0007669"/>
    <property type="project" value="UniProtKB-KW"/>
</dbReference>
<dbReference type="InterPro" id="IPR001254">
    <property type="entry name" value="Trypsin_dom"/>
</dbReference>
<gene>
    <name evidence="7" type="ORF">PLXY2_LOCUS13323</name>
</gene>
<dbReference type="PROSITE" id="PS00135">
    <property type="entry name" value="TRYPSIN_SER"/>
    <property type="match status" value="1"/>
</dbReference>
<dbReference type="PRINTS" id="PR00722">
    <property type="entry name" value="CHYMOTRYPSIN"/>
</dbReference>
<accession>A0A8S4G698</accession>
<evidence type="ECO:0000313" key="7">
    <source>
        <dbReference type="EMBL" id="CAG9135087.1"/>
    </source>
</evidence>
<keyword evidence="3 5" id="KW-0720">Serine protease</keyword>
<dbReference type="PANTHER" id="PTHR24252">
    <property type="entry name" value="ACROSIN-RELATED"/>
    <property type="match status" value="1"/>
</dbReference>
<reference evidence="7" key="1">
    <citation type="submission" date="2020-11" db="EMBL/GenBank/DDBJ databases">
        <authorList>
            <person name="Whiteford S."/>
        </authorList>
    </citation>
    <scope>NUCLEOTIDE SEQUENCE</scope>
</reference>
<dbReference type="PROSITE" id="PS50240">
    <property type="entry name" value="TRYPSIN_DOM"/>
    <property type="match status" value="1"/>
</dbReference>
<evidence type="ECO:0000256" key="1">
    <source>
        <dbReference type="ARBA" id="ARBA00022670"/>
    </source>
</evidence>
<keyword evidence="2 5" id="KW-0378">Hydrolase</keyword>
<feature type="domain" description="Peptidase S1" evidence="6">
    <location>
        <begin position="152"/>
        <end position="400"/>
    </location>
</feature>
<dbReference type="InterPro" id="IPR033116">
    <property type="entry name" value="TRYPSIN_SER"/>
</dbReference>
<keyword evidence="1 5" id="KW-0645">Protease</keyword>
<evidence type="ECO:0000256" key="4">
    <source>
        <dbReference type="ARBA" id="ARBA00023157"/>
    </source>
</evidence>
<name>A0A8S4G698_PLUXY</name>
<keyword evidence="8" id="KW-1185">Reference proteome</keyword>
<dbReference type="Pfam" id="PF00089">
    <property type="entry name" value="Trypsin"/>
    <property type="match status" value="1"/>
</dbReference>
<comment type="caution">
    <text evidence="7">The sequence shown here is derived from an EMBL/GenBank/DDBJ whole genome shotgun (WGS) entry which is preliminary data.</text>
</comment>
<dbReference type="InterPro" id="IPR009003">
    <property type="entry name" value="Peptidase_S1_PA"/>
</dbReference>
<dbReference type="FunFam" id="2.40.10.10:FF:000003">
    <property type="entry name" value="Transmembrane serine protease 3"/>
    <property type="match status" value="1"/>
</dbReference>
<dbReference type="AlphaFoldDB" id="A0A8S4G698"/>
<dbReference type="CDD" id="cd00190">
    <property type="entry name" value="Tryp_SPc"/>
    <property type="match status" value="1"/>
</dbReference>
<dbReference type="Proteomes" id="UP000653454">
    <property type="component" value="Unassembled WGS sequence"/>
</dbReference>
<dbReference type="PROSITE" id="PS00134">
    <property type="entry name" value="TRYPSIN_HIS"/>
    <property type="match status" value="1"/>
</dbReference>
<dbReference type="SUPFAM" id="SSF50494">
    <property type="entry name" value="Trypsin-like serine proteases"/>
    <property type="match status" value="1"/>
</dbReference>
<keyword evidence="4" id="KW-1015">Disulfide bond</keyword>
<evidence type="ECO:0000259" key="6">
    <source>
        <dbReference type="PROSITE" id="PS50240"/>
    </source>
</evidence>
<dbReference type="InterPro" id="IPR001314">
    <property type="entry name" value="Peptidase_S1A"/>
</dbReference>
<proteinExistence type="predicted"/>
<dbReference type="Gene3D" id="2.40.10.10">
    <property type="entry name" value="Trypsin-like serine proteases"/>
    <property type="match status" value="2"/>
</dbReference>
<dbReference type="SMART" id="SM00020">
    <property type="entry name" value="Tryp_SPc"/>
    <property type="match status" value="1"/>
</dbReference>
<protein>
    <submittedName>
        <fullName evidence="7">(diamondback moth) hypothetical protein</fullName>
    </submittedName>
</protein>
<dbReference type="EMBL" id="CAJHNJ030000094">
    <property type="protein sequence ID" value="CAG9135087.1"/>
    <property type="molecule type" value="Genomic_DNA"/>
</dbReference>
<dbReference type="GO" id="GO:0004252">
    <property type="term" value="F:serine-type endopeptidase activity"/>
    <property type="evidence" value="ECO:0007669"/>
    <property type="project" value="InterPro"/>
</dbReference>
<dbReference type="InterPro" id="IPR018114">
    <property type="entry name" value="TRYPSIN_HIS"/>
</dbReference>
<organism evidence="7 8">
    <name type="scientific">Plutella xylostella</name>
    <name type="common">Diamondback moth</name>
    <name type="synonym">Plutella maculipennis</name>
    <dbReference type="NCBI Taxonomy" id="51655"/>
    <lineage>
        <taxon>Eukaryota</taxon>
        <taxon>Metazoa</taxon>
        <taxon>Ecdysozoa</taxon>
        <taxon>Arthropoda</taxon>
        <taxon>Hexapoda</taxon>
        <taxon>Insecta</taxon>
        <taxon>Pterygota</taxon>
        <taxon>Neoptera</taxon>
        <taxon>Endopterygota</taxon>
        <taxon>Lepidoptera</taxon>
        <taxon>Glossata</taxon>
        <taxon>Ditrysia</taxon>
        <taxon>Yponomeutoidea</taxon>
        <taxon>Plutellidae</taxon>
        <taxon>Plutella</taxon>
    </lineage>
</organism>
<dbReference type="InterPro" id="IPR043504">
    <property type="entry name" value="Peptidase_S1_PA_chymotrypsin"/>
</dbReference>